<evidence type="ECO:0000313" key="2">
    <source>
        <dbReference type="EMBL" id="KAF2016031.1"/>
    </source>
</evidence>
<dbReference type="EMBL" id="ML978069">
    <property type="protein sequence ID" value="KAF2016031.1"/>
    <property type="molecule type" value="Genomic_DNA"/>
</dbReference>
<feature type="region of interest" description="Disordered" evidence="1">
    <location>
        <begin position="21"/>
        <end position="43"/>
    </location>
</feature>
<accession>A0A6A5XTH9</accession>
<reference evidence="2" key="1">
    <citation type="journal article" date="2020" name="Stud. Mycol.">
        <title>101 Dothideomycetes genomes: a test case for predicting lifestyles and emergence of pathogens.</title>
        <authorList>
            <person name="Haridas S."/>
            <person name="Albert R."/>
            <person name="Binder M."/>
            <person name="Bloem J."/>
            <person name="Labutti K."/>
            <person name="Salamov A."/>
            <person name="Andreopoulos B."/>
            <person name="Baker S."/>
            <person name="Barry K."/>
            <person name="Bills G."/>
            <person name="Bluhm B."/>
            <person name="Cannon C."/>
            <person name="Castanera R."/>
            <person name="Culley D."/>
            <person name="Daum C."/>
            <person name="Ezra D."/>
            <person name="Gonzalez J."/>
            <person name="Henrissat B."/>
            <person name="Kuo A."/>
            <person name="Liang C."/>
            <person name="Lipzen A."/>
            <person name="Lutzoni F."/>
            <person name="Magnuson J."/>
            <person name="Mondo S."/>
            <person name="Nolan M."/>
            <person name="Ohm R."/>
            <person name="Pangilinan J."/>
            <person name="Park H.-J."/>
            <person name="Ramirez L."/>
            <person name="Alfaro M."/>
            <person name="Sun H."/>
            <person name="Tritt A."/>
            <person name="Yoshinaga Y."/>
            <person name="Zwiers L.-H."/>
            <person name="Turgeon B."/>
            <person name="Goodwin S."/>
            <person name="Spatafora J."/>
            <person name="Crous P."/>
            <person name="Grigoriev I."/>
        </authorList>
    </citation>
    <scope>NUCLEOTIDE SEQUENCE</scope>
    <source>
        <strain evidence="2">CBS 175.79</strain>
    </source>
</reference>
<dbReference type="GeneID" id="54279107"/>
<dbReference type="AlphaFoldDB" id="A0A6A5XTH9"/>
<dbReference type="RefSeq" id="XP_033384370.1">
    <property type="nucleotide sequence ID" value="XM_033521710.1"/>
</dbReference>
<evidence type="ECO:0000256" key="1">
    <source>
        <dbReference type="SAM" id="MobiDB-lite"/>
    </source>
</evidence>
<name>A0A6A5XTH9_9PLEO</name>
<gene>
    <name evidence="2" type="ORF">BU24DRAFT_190572</name>
</gene>
<organism evidence="2 3">
    <name type="scientific">Aaosphaeria arxii CBS 175.79</name>
    <dbReference type="NCBI Taxonomy" id="1450172"/>
    <lineage>
        <taxon>Eukaryota</taxon>
        <taxon>Fungi</taxon>
        <taxon>Dikarya</taxon>
        <taxon>Ascomycota</taxon>
        <taxon>Pezizomycotina</taxon>
        <taxon>Dothideomycetes</taxon>
        <taxon>Pleosporomycetidae</taxon>
        <taxon>Pleosporales</taxon>
        <taxon>Pleosporales incertae sedis</taxon>
        <taxon>Aaosphaeria</taxon>
    </lineage>
</organism>
<protein>
    <submittedName>
        <fullName evidence="2">Uncharacterized protein</fullName>
    </submittedName>
</protein>
<proteinExistence type="predicted"/>
<dbReference type="Proteomes" id="UP000799778">
    <property type="component" value="Unassembled WGS sequence"/>
</dbReference>
<sequence length="72" mass="8296">MEHMLVLFSAHGLCFPCQDGAKGTKRTKGKVQDPTGGRGGEERKERLCIKLRKRAKERKFVLNTSSRSYREW</sequence>
<evidence type="ECO:0000313" key="3">
    <source>
        <dbReference type="Proteomes" id="UP000799778"/>
    </source>
</evidence>
<keyword evidence="3" id="KW-1185">Reference proteome</keyword>